<comment type="caution">
    <text evidence="2">The sequence shown here is derived from an EMBL/GenBank/DDBJ whole genome shotgun (WGS) entry which is preliminary data.</text>
</comment>
<dbReference type="RefSeq" id="WP_157387941.1">
    <property type="nucleotide sequence ID" value="NZ_WRPP01000002.1"/>
</dbReference>
<dbReference type="AlphaFoldDB" id="A0A7K1UVU6"/>
<dbReference type="PANTHER" id="PTHR33231">
    <property type="entry name" value="30S RIBOSOMAL PROTEIN"/>
    <property type="match status" value="1"/>
</dbReference>
<evidence type="ECO:0000313" key="3">
    <source>
        <dbReference type="Proteomes" id="UP000466794"/>
    </source>
</evidence>
<dbReference type="Pfam" id="PF16321">
    <property type="entry name" value="Ribosom_S30AE_C"/>
    <property type="match status" value="2"/>
</dbReference>
<gene>
    <name evidence="2" type="ORF">GPX89_14520</name>
</gene>
<dbReference type="GO" id="GO:0043024">
    <property type="term" value="F:ribosomal small subunit binding"/>
    <property type="evidence" value="ECO:0007669"/>
    <property type="project" value="TreeGrafter"/>
</dbReference>
<protein>
    <submittedName>
        <fullName evidence="2">HPF/RaiA family ribosome-associated protein</fullName>
    </submittedName>
</protein>
<dbReference type="Proteomes" id="UP000466794">
    <property type="component" value="Unassembled WGS sequence"/>
</dbReference>
<name>A0A7K1UVU6_9NOCA</name>
<dbReference type="Gene3D" id="3.30.160.100">
    <property type="entry name" value="Ribosome hibernation promotion factor-like"/>
    <property type="match status" value="1"/>
</dbReference>
<dbReference type="GO" id="GO:0045900">
    <property type="term" value="P:negative regulation of translational elongation"/>
    <property type="evidence" value="ECO:0007669"/>
    <property type="project" value="TreeGrafter"/>
</dbReference>
<dbReference type="GO" id="GO:0022627">
    <property type="term" value="C:cytosolic small ribosomal subunit"/>
    <property type="evidence" value="ECO:0007669"/>
    <property type="project" value="TreeGrafter"/>
</dbReference>
<accession>A0A7K1UVU6</accession>
<dbReference type="Gene3D" id="3.30.505.50">
    <property type="entry name" value="Sigma 54 modulation/S30EA ribosomal protein, C-terminal domain"/>
    <property type="match status" value="2"/>
</dbReference>
<evidence type="ECO:0000259" key="1">
    <source>
        <dbReference type="Pfam" id="PF16321"/>
    </source>
</evidence>
<dbReference type="PANTHER" id="PTHR33231:SF1">
    <property type="entry name" value="30S RIBOSOMAL PROTEIN"/>
    <property type="match status" value="1"/>
</dbReference>
<proteinExistence type="predicted"/>
<dbReference type="InterPro" id="IPR032528">
    <property type="entry name" value="Ribosom_S30AE_C"/>
</dbReference>
<reference evidence="2 3" key="1">
    <citation type="submission" date="2019-12" db="EMBL/GenBank/DDBJ databases">
        <title>Nocardia sp. nov. ET3-3 isolated from soil.</title>
        <authorList>
            <person name="Kanchanasin P."/>
            <person name="Tanasupawat S."/>
            <person name="Yuki M."/>
            <person name="Kudo T."/>
        </authorList>
    </citation>
    <scope>NUCLEOTIDE SEQUENCE [LARGE SCALE GENOMIC DNA]</scope>
    <source>
        <strain evidence="2 3">ET3-3</strain>
    </source>
</reference>
<dbReference type="InterPro" id="IPR036567">
    <property type="entry name" value="RHF-like"/>
</dbReference>
<dbReference type="InterPro" id="IPR038416">
    <property type="entry name" value="Ribosom_S30AE_C_sf"/>
</dbReference>
<dbReference type="InterPro" id="IPR050574">
    <property type="entry name" value="HPF/YfiA_ribosome-assoc"/>
</dbReference>
<dbReference type="SUPFAM" id="SSF69754">
    <property type="entry name" value="Ribosome binding protein Y (YfiA homologue)"/>
    <property type="match status" value="1"/>
</dbReference>
<organism evidence="2 3">
    <name type="scientific">Nocardia terrae</name>
    <dbReference type="NCBI Taxonomy" id="2675851"/>
    <lineage>
        <taxon>Bacteria</taxon>
        <taxon>Bacillati</taxon>
        <taxon>Actinomycetota</taxon>
        <taxon>Actinomycetes</taxon>
        <taxon>Mycobacteriales</taxon>
        <taxon>Nocardiaceae</taxon>
        <taxon>Nocardia</taxon>
    </lineage>
</organism>
<dbReference type="EMBL" id="WRPP01000002">
    <property type="protein sequence ID" value="MVU78455.1"/>
    <property type="molecule type" value="Genomic_DNA"/>
</dbReference>
<evidence type="ECO:0000313" key="2">
    <source>
        <dbReference type="EMBL" id="MVU78455.1"/>
    </source>
</evidence>
<feature type="domain" description="Sigma 54 modulation/S30EA ribosomal protein C-terminal" evidence="1">
    <location>
        <begin position="145"/>
        <end position="200"/>
    </location>
</feature>
<sequence length="272" mass="30219">MTTTTHTAHPSTADSVLKISVGHHVSGAGAEYVREKIGPALAHAPEPILSARVRLTGHRDHAVPKPIVAQANINMEGRPVRVQVSAATTREAVDLLAARLKARFERLSRHWEAVRGGGRGEVRPHEWHHGEPPRERLPYYPRPIEERQVLRRKSYALADVTIDEAAFDMDLMDYGFELFTESGSGVDSVLYRRGNGDYRLAQLSPNPEAITPGAVRLTVSPLGAPVLDVEGAITRLEMTKWPFVFFREGEQGRGRVLYHRYDGHYGLITPAT</sequence>
<keyword evidence="3" id="KW-1185">Reference proteome</keyword>
<feature type="domain" description="Sigma 54 modulation/S30EA ribosomal protein C-terminal" evidence="1">
    <location>
        <begin position="225"/>
        <end position="267"/>
    </location>
</feature>